<reference evidence="2" key="1">
    <citation type="submission" date="2020-08" db="EMBL/GenBank/DDBJ databases">
        <title>Multicomponent nature underlies the extraordinary mechanical properties of spider dragline silk.</title>
        <authorList>
            <person name="Kono N."/>
            <person name="Nakamura H."/>
            <person name="Mori M."/>
            <person name="Yoshida Y."/>
            <person name="Ohtoshi R."/>
            <person name="Malay A.D."/>
            <person name="Moran D.A.P."/>
            <person name="Tomita M."/>
            <person name="Numata K."/>
            <person name="Arakawa K."/>
        </authorList>
    </citation>
    <scope>NUCLEOTIDE SEQUENCE</scope>
</reference>
<comment type="caution">
    <text evidence="2">The sequence shown here is derived from an EMBL/GenBank/DDBJ whole genome shotgun (WGS) entry which is preliminary data.</text>
</comment>
<gene>
    <name evidence="2" type="ORF">NPIL_98981</name>
</gene>
<accession>A0A8X6QP85</accession>
<evidence type="ECO:0000313" key="2">
    <source>
        <dbReference type="EMBL" id="GFU32468.1"/>
    </source>
</evidence>
<dbReference type="AlphaFoldDB" id="A0A8X6QP85"/>
<protein>
    <submittedName>
        <fullName evidence="2">Uncharacterized protein</fullName>
    </submittedName>
</protein>
<sequence length="103" mass="11863">MIRRAENCMAHNQKQKLKVGKTLIDYKYEKDFCLSNIHTRDKDSRDWSSLAQLIYTVPESDESMKQLAFEGESSCNGRNGRNRILKEMGETGDNDISTDTRVT</sequence>
<keyword evidence="3" id="KW-1185">Reference proteome</keyword>
<feature type="region of interest" description="Disordered" evidence="1">
    <location>
        <begin position="70"/>
        <end position="103"/>
    </location>
</feature>
<dbReference type="EMBL" id="BMAW01033922">
    <property type="protein sequence ID" value="GFU32468.1"/>
    <property type="molecule type" value="Genomic_DNA"/>
</dbReference>
<organism evidence="2 3">
    <name type="scientific">Nephila pilipes</name>
    <name type="common">Giant wood spider</name>
    <name type="synonym">Nephila maculata</name>
    <dbReference type="NCBI Taxonomy" id="299642"/>
    <lineage>
        <taxon>Eukaryota</taxon>
        <taxon>Metazoa</taxon>
        <taxon>Ecdysozoa</taxon>
        <taxon>Arthropoda</taxon>
        <taxon>Chelicerata</taxon>
        <taxon>Arachnida</taxon>
        <taxon>Araneae</taxon>
        <taxon>Araneomorphae</taxon>
        <taxon>Entelegynae</taxon>
        <taxon>Araneoidea</taxon>
        <taxon>Nephilidae</taxon>
        <taxon>Nephila</taxon>
    </lineage>
</organism>
<dbReference type="Proteomes" id="UP000887013">
    <property type="component" value="Unassembled WGS sequence"/>
</dbReference>
<name>A0A8X6QP85_NEPPI</name>
<evidence type="ECO:0000313" key="3">
    <source>
        <dbReference type="Proteomes" id="UP000887013"/>
    </source>
</evidence>
<feature type="compositionally biased region" description="Polar residues" evidence="1">
    <location>
        <begin position="94"/>
        <end position="103"/>
    </location>
</feature>
<evidence type="ECO:0000256" key="1">
    <source>
        <dbReference type="SAM" id="MobiDB-lite"/>
    </source>
</evidence>
<proteinExistence type="predicted"/>